<dbReference type="RefSeq" id="WP_093322643.1">
    <property type="nucleotide sequence ID" value="NZ_FOHV01000049.1"/>
</dbReference>
<proteinExistence type="predicted"/>
<dbReference type="AlphaFoldDB" id="A0A1I0FWS4"/>
<name>A0A1I0FWS4_9GAMM</name>
<evidence type="ECO:0000313" key="2">
    <source>
        <dbReference type="Proteomes" id="UP000242642"/>
    </source>
</evidence>
<sequence>MQETQIMTDYCAAEFFIAQNSSVSSDTNQVRLSKAKEITQKLSQLIVTNGFIIRVYAYNTIGSDKWYSDEVAVSERGFVYFYMPPIVGGIVFLTQSEELYFEPNRDAIRIRADRYLS</sequence>
<reference evidence="2" key="1">
    <citation type="submission" date="2016-10" db="EMBL/GenBank/DDBJ databases">
        <authorList>
            <person name="Varghese N."/>
            <person name="Submissions S."/>
        </authorList>
    </citation>
    <scope>NUCLEOTIDE SEQUENCE [LARGE SCALE GENOMIC DNA]</scope>
    <source>
        <strain evidence="2">DSM 18579</strain>
    </source>
</reference>
<gene>
    <name evidence="1" type="ORF">SAMN02583745_02903</name>
</gene>
<protein>
    <submittedName>
        <fullName evidence="1">Uncharacterized protein</fullName>
    </submittedName>
</protein>
<keyword evidence="2" id="KW-1185">Reference proteome</keyword>
<dbReference type="STRING" id="1123402.SAMN02583745_02903"/>
<dbReference type="Proteomes" id="UP000242642">
    <property type="component" value="Unassembled WGS sequence"/>
</dbReference>
<accession>A0A1I0FWS4</accession>
<organism evidence="1 2">
    <name type="scientific">Thorsellia anophelis DSM 18579</name>
    <dbReference type="NCBI Taxonomy" id="1123402"/>
    <lineage>
        <taxon>Bacteria</taxon>
        <taxon>Pseudomonadati</taxon>
        <taxon>Pseudomonadota</taxon>
        <taxon>Gammaproteobacteria</taxon>
        <taxon>Enterobacterales</taxon>
        <taxon>Thorselliaceae</taxon>
        <taxon>Thorsellia</taxon>
    </lineage>
</organism>
<dbReference type="EMBL" id="FOHV01000049">
    <property type="protein sequence ID" value="SET62132.1"/>
    <property type="molecule type" value="Genomic_DNA"/>
</dbReference>
<evidence type="ECO:0000313" key="1">
    <source>
        <dbReference type="EMBL" id="SET62132.1"/>
    </source>
</evidence>